<gene>
    <name evidence="9" type="primary">TFAP2E</name>
</gene>
<feature type="compositionally biased region" description="Polar residues" evidence="7">
    <location>
        <begin position="118"/>
        <end position="127"/>
    </location>
</feature>
<dbReference type="AlphaFoldDB" id="A0A8V0YF59"/>
<sequence length="495" mass="52597">MGWVTSVLPSQHPGLGWAQLCSVPSIHPSVKGMSTQTIPDQSMCDVQLCPHSSTVMSQMLLSHVSVTRSPTLGSAHPVGEVPRCQGQGSPRTSPELTSQCGDPRATSPLPSIPPAKCQQGSAPSTSHPRPDGVAPSSAIVSPLCAPHRSAGDTLAAAPVSHFLLSAGWLRCSDHLLLAGAGKQQLKIEGDFWFTQMTRDNFASPKAKETKLSGFNGSLSPSCSMFMGKQAAEQTRQTAVPIPSKANGTIPSLMNKDGLIGGVTNPNEVFCSVPGRLSLLSSTSKYKVTVGEVQRRLSPPECLNASLLGGVLRRAKSKNGGRCLRERLEKIGLNLPAGRRKAANVTLLTSLVEGEAVHLARDFGYVCETEFPAKAAAEYLCRQHSDPTELHTRKNMLLATKQICKEFADLIAQDRSPLGNSRPSLILEPGVQSCLTHFSLITHGFGGPAICAALTAFQNYLVESLKGLDKMFISSTGNGHTAGDSKASEKEGKHRK</sequence>
<evidence type="ECO:0000313" key="9">
    <source>
        <dbReference type="Ensembl" id="ENSGALP00010019469.1"/>
    </source>
</evidence>
<dbReference type="InterPro" id="IPR013854">
    <property type="entry name" value="TF_AP2_C"/>
</dbReference>
<evidence type="ECO:0000313" key="10">
    <source>
        <dbReference type="Proteomes" id="UP000000539"/>
    </source>
</evidence>
<dbReference type="PANTHER" id="PTHR10812">
    <property type="entry name" value="TRANSCRIPTION FACTOR AP-2"/>
    <property type="match status" value="1"/>
</dbReference>
<dbReference type="Proteomes" id="UP000000539">
    <property type="component" value="Chromosome 23"/>
</dbReference>
<evidence type="ECO:0000256" key="5">
    <source>
        <dbReference type="ARBA" id="ARBA00023163"/>
    </source>
</evidence>
<evidence type="ECO:0000259" key="8">
    <source>
        <dbReference type="Pfam" id="PF03299"/>
    </source>
</evidence>
<evidence type="ECO:0000256" key="1">
    <source>
        <dbReference type="ARBA" id="ARBA00004123"/>
    </source>
</evidence>
<evidence type="ECO:0000256" key="3">
    <source>
        <dbReference type="ARBA" id="ARBA00023015"/>
    </source>
</evidence>
<comment type="similarity">
    <text evidence="2">Belongs to the AP-2 family.</text>
</comment>
<feature type="domain" description="Transcription factor AP-2 C-terminal" evidence="8">
    <location>
        <begin position="269"/>
        <end position="462"/>
    </location>
</feature>
<dbReference type="GO" id="GO:0003677">
    <property type="term" value="F:DNA binding"/>
    <property type="evidence" value="ECO:0007669"/>
    <property type="project" value="UniProtKB-KW"/>
</dbReference>
<reference evidence="9" key="3">
    <citation type="submission" date="2025-09" db="UniProtKB">
        <authorList>
            <consortium name="Ensembl"/>
        </authorList>
    </citation>
    <scope>IDENTIFICATION</scope>
    <source>
        <strain evidence="9">broiler</strain>
    </source>
</reference>
<dbReference type="GO" id="GO:0003700">
    <property type="term" value="F:DNA-binding transcription factor activity"/>
    <property type="evidence" value="ECO:0007669"/>
    <property type="project" value="InterPro"/>
</dbReference>
<evidence type="ECO:0000256" key="4">
    <source>
        <dbReference type="ARBA" id="ARBA00023125"/>
    </source>
</evidence>
<name>A0A8V0YF59_CHICK</name>
<evidence type="ECO:0000256" key="7">
    <source>
        <dbReference type="SAM" id="MobiDB-lite"/>
    </source>
</evidence>
<feature type="compositionally biased region" description="Polar residues" evidence="7">
    <location>
        <begin position="86"/>
        <end position="100"/>
    </location>
</feature>
<keyword evidence="4" id="KW-0238">DNA-binding</keyword>
<dbReference type="PRINTS" id="PR01748">
    <property type="entry name" value="AP2TNSCPFCT"/>
</dbReference>
<keyword evidence="10" id="KW-1185">Reference proteome</keyword>
<dbReference type="Pfam" id="PF03299">
    <property type="entry name" value="TF_AP-2"/>
    <property type="match status" value="1"/>
</dbReference>
<evidence type="ECO:0000256" key="2">
    <source>
        <dbReference type="ARBA" id="ARBA00007770"/>
    </source>
</evidence>
<feature type="region of interest" description="Disordered" evidence="7">
    <location>
        <begin position="71"/>
        <end position="138"/>
    </location>
</feature>
<organism evidence="9 10">
    <name type="scientific">Gallus gallus</name>
    <name type="common">Chicken</name>
    <dbReference type="NCBI Taxonomy" id="9031"/>
    <lineage>
        <taxon>Eukaryota</taxon>
        <taxon>Metazoa</taxon>
        <taxon>Chordata</taxon>
        <taxon>Craniata</taxon>
        <taxon>Vertebrata</taxon>
        <taxon>Euteleostomi</taxon>
        <taxon>Archelosauria</taxon>
        <taxon>Archosauria</taxon>
        <taxon>Dinosauria</taxon>
        <taxon>Saurischia</taxon>
        <taxon>Theropoda</taxon>
        <taxon>Coelurosauria</taxon>
        <taxon>Aves</taxon>
        <taxon>Neognathae</taxon>
        <taxon>Galloanserae</taxon>
        <taxon>Galliformes</taxon>
        <taxon>Phasianidae</taxon>
        <taxon>Phasianinae</taxon>
        <taxon>Gallus</taxon>
    </lineage>
</organism>
<dbReference type="Ensembl" id="ENSGALT00010032897.1">
    <property type="protein sequence ID" value="ENSGALP00010019469.1"/>
    <property type="gene ID" value="ENSGALG00010013698.1"/>
</dbReference>
<keyword evidence="5" id="KW-0804">Transcription</keyword>
<dbReference type="OrthoDB" id="6252992at2759"/>
<keyword evidence="3" id="KW-0805">Transcription regulation</keyword>
<proteinExistence type="inferred from homology"/>
<evidence type="ECO:0000256" key="6">
    <source>
        <dbReference type="ARBA" id="ARBA00023242"/>
    </source>
</evidence>
<dbReference type="GeneTree" id="ENSGT00950000182848"/>
<dbReference type="GO" id="GO:0005634">
    <property type="term" value="C:nucleus"/>
    <property type="evidence" value="ECO:0007669"/>
    <property type="project" value="UniProtKB-SubCell"/>
</dbReference>
<dbReference type="PANTHER" id="PTHR10812:SF13">
    <property type="entry name" value="TRANSCRIPTION FACTOR AP-2-EPSILON"/>
    <property type="match status" value="1"/>
</dbReference>
<comment type="subcellular location">
    <subcellularLocation>
        <location evidence="1">Nucleus</location>
    </subcellularLocation>
</comment>
<dbReference type="InterPro" id="IPR004979">
    <property type="entry name" value="TF_AP2"/>
</dbReference>
<reference evidence="9" key="1">
    <citation type="submission" date="2020-11" db="EMBL/GenBank/DDBJ databases">
        <title>Gallus gallus (Chicken) genome, bGalGal1, GRCg7b, maternal haplotype autosomes + Z &amp; W.</title>
        <authorList>
            <person name="Warren W."/>
            <person name="Formenti G."/>
            <person name="Fedrigo O."/>
            <person name="Haase B."/>
            <person name="Mountcastle J."/>
            <person name="Balacco J."/>
            <person name="Tracey A."/>
            <person name="Schneider V."/>
            <person name="Okimoto R."/>
            <person name="Cheng H."/>
            <person name="Hawken R."/>
            <person name="Howe K."/>
            <person name="Jarvis E.D."/>
        </authorList>
    </citation>
    <scope>NUCLEOTIDE SEQUENCE [LARGE SCALE GENOMIC DNA]</scope>
    <source>
        <strain evidence="9">Broiler</strain>
    </source>
</reference>
<reference evidence="9" key="2">
    <citation type="submission" date="2025-08" db="UniProtKB">
        <authorList>
            <consortium name="Ensembl"/>
        </authorList>
    </citation>
    <scope>IDENTIFICATION</scope>
    <source>
        <strain evidence="9">broiler</strain>
    </source>
</reference>
<keyword evidence="6" id="KW-0539">Nucleus</keyword>
<protein>
    <submittedName>
        <fullName evidence="9">Transcription factor AP-2 epsilon</fullName>
    </submittedName>
</protein>
<accession>A0A8V0YF59</accession>